<dbReference type="PANTHER" id="PTHR43677:SF1">
    <property type="entry name" value="ACRYLYL-COA REDUCTASE ACUI-RELATED"/>
    <property type="match status" value="1"/>
</dbReference>
<dbReference type="InterPro" id="IPR014188">
    <property type="entry name" value="Acrylyl-CoA_reductase_AcuI"/>
</dbReference>
<dbReference type="SUPFAM" id="SSF50129">
    <property type="entry name" value="GroES-like"/>
    <property type="match status" value="1"/>
</dbReference>
<feature type="domain" description="Enoyl reductase (ER)" evidence="1">
    <location>
        <begin position="23"/>
        <end position="331"/>
    </location>
</feature>
<name>A0AA41UK71_9BACT</name>
<dbReference type="InterPro" id="IPR036291">
    <property type="entry name" value="NAD(P)-bd_dom_sf"/>
</dbReference>
<accession>A0AA41UK71</accession>
<dbReference type="Gene3D" id="3.90.180.10">
    <property type="entry name" value="Medium-chain alcohol dehydrogenases, catalytic domain"/>
    <property type="match status" value="1"/>
</dbReference>
<dbReference type="EMBL" id="JALJRB010000019">
    <property type="protein sequence ID" value="MCJ8502004.1"/>
    <property type="molecule type" value="Genomic_DNA"/>
</dbReference>
<dbReference type="SUPFAM" id="SSF51735">
    <property type="entry name" value="NAD(P)-binding Rossmann-fold domains"/>
    <property type="match status" value="1"/>
</dbReference>
<proteinExistence type="predicted"/>
<dbReference type="InterPro" id="IPR051397">
    <property type="entry name" value="Zn-ADH-like_protein"/>
</dbReference>
<dbReference type="AlphaFoldDB" id="A0AA41UK71"/>
<dbReference type="InterPro" id="IPR011032">
    <property type="entry name" value="GroES-like_sf"/>
</dbReference>
<dbReference type="Pfam" id="PF08240">
    <property type="entry name" value="ADH_N"/>
    <property type="match status" value="1"/>
</dbReference>
<dbReference type="NCBIfam" id="TIGR02823">
    <property type="entry name" value="oxido_YhdH"/>
    <property type="match status" value="1"/>
</dbReference>
<dbReference type="Pfam" id="PF00107">
    <property type="entry name" value="ADH_zinc_N"/>
    <property type="match status" value="1"/>
</dbReference>
<evidence type="ECO:0000313" key="3">
    <source>
        <dbReference type="Proteomes" id="UP001165427"/>
    </source>
</evidence>
<dbReference type="Proteomes" id="UP001165427">
    <property type="component" value="Unassembled WGS sequence"/>
</dbReference>
<dbReference type="CDD" id="cd05280">
    <property type="entry name" value="MDR_yhdh_yhfp"/>
    <property type="match status" value="1"/>
</dbReference>
<protein>
    <submittedName>
        <fullName evidence="2">YhdH/YhfP family quinone oxidoreductase</fullName>
    </submittedName>
</protein>
<dbReference type="Gene3D" id="3.40.50.720">
    <property type="entry name" value="NAD(P)-binding Rossmann-like Domain"/>
    <property type="match status" value="1"/>
</dbReference>
<evidence type="ECO:0000259" key="1">
    <source>
        <dbReference type="SMART" id="SM00829"/>
    </source>
</evidence>
<dbReference type="PANTHER" id="PTHR43677">
    <property type="entry name" value="SHORT-CHAIN DEHYDROGENASE/REDUCTASE"/>
    <property type="match status" value="1"/>
</dbReference>
<dbReference type="SMART" id="SM00829">
    <property type="entry name" value="PKS_ER"/>
    <property type="match status" value="1"/>
</dbReference>
<organism evidence="2 3">
    <name type="scientific">Desulfatitalea alkaliphila</name>
    <dbReference type="NCBI Taxonomy" id="2929485"/>
    <lineage>
        <taxon>Bacteria</taxon>
        <taxon>Pseudomonadati</taxon>
        <taxon>Thermodesulfobacteriota</taxon>
        <taxon>Desulfobacteria</taxon>
        <taxon>Desulfobacterales</taxon>
        <taxon>Desulfosarcinaceae</taxon>
        <taxon>Desulfatitalea</taxon>
    </lineage>
</organism>
<keyword evidence="3" id="KW-1185">Reference proteome</keyword>
<sequence>MTQADTPFPAMIVEETADGRFTRRIGTKTVSELPDGEVLIKVHYSSLNYKDALSATGNRGVTRRFPHTPGIDAAGEVARSSSNDFQVGDAVLVTGYDLGMNTSGGFGRYIRVPAAWVVPMPGGLTFQQSMVFGTAGFTAGLSILKLEQAGILPGDGEILVTGASGGVGSLAVAILAGSGYSVVAASGKPQARELLTTLGAKEVLDRAAVTDPKNKPLLPGRFTGVIDTVGGDILSFAIRSTRYGGTVTCCGNAASAELHITVYPFILRGISLIGIDSAECPMKTRRAVWNRLAADWKIAHMKRICAEIELAELDQRIAAILEGRLTGRCVVRLPND</sequence>
<dbReference type="InterPro" id="IPR013154">
    <property type="entry name" value="ADH-like_N"/>
</dbReference>
<dbReference type="InterPro" id="IPR020843">
    <property type="entry name" value="ER"/>
</dbReference>
<dbReference type="RefSeq" id="WP_246911678.1">
    <property type="nucleotide sequence ID" value="NZ_JALJRB010000019.1"/>
</dbReference>
<gene>
    <name evidence="2" type="ORF">MRX98_15580</name>
</gene>
<reference evidence="2" key="1">
    <citation type="submission" date="2022-04" db="EMBL/GenBank/DDBJ databases">
        <title>Desulfatitalea alkaliphila sp. nov., a novel anaerobic sulfate-reducing bacterium isolated from terrestrial mud volcano, Taman Peninsula, Russia.</title>
        <authorList>
            <person name="Khomyakova M.A."/>
            <person name="Merkel A.Y."/>
            <person name="Slobodkin A.I."/>
        </authorList>
    </citation>
    <scope>NUCLEOTIDE SEQUENCE</scope>
    <source>
        <strain evidence="2">M08but</strain>
    </source>
</reference>
<evidence type="ECO:0000313" key="2">
    <source>
        <dbReference type="EMBL" id="MCJ8502004.1"/>
    </source>
</evidence>
<comment type="caution">
    <text evidence="2">The sequence shown here is derived from an EMBL/GenBank/DDBJ whole genome shotgun (WGS) entry which is preliminary data.</text>
</comment>
<dbReference type="GO" id="GO:0043957">
    <property type="term" value="F:acryloyl-CoA reductase (NADPH) activity"/>
    <property type="evidence" value="ECO:0007669"/>
    <property type="project" value="TreeGrafter"/>
</dbReference>
<dbReference type="InterPro" id="IPR013149">
    <property type="entry name" value="ADH-like_C"/>
</dbReference>